<feature type="region of interest" description="Disordered" evidence="1">
    <location>
        <begin position="361"/>
        <end position="407"/>
    </location>
</feature>
<organism evidence="2 3">
    <name type="scientific">Mycena chlorophos</name>
    <name type="common">Agaric fungus</name>
    <name type="synonym">Agaricus chlorophos</name>
    <dbReference type="NCBI Taxonomy" id="658473"/>
    <lineage>
        <taxon>Eukaryota</taxon>
        <taxon>Fungi</taxon>
        <taxon>Dikarya</taxon>
        <taxon>Basidiomycota</taxon>
        <taxon>Agaricomycotina</taxon>
        <taxon>Agaricomycetes</taxon>
        <taxon>Agaricomycetidae</taxon>
        <taxon>Agaricales</taxon>
        <taxon>Marasmiineae</taxon>
        <taxon>Mycenaceae</taxon>
        <taxon>Mycena</taxon>
    </lineage>
</organism>
<evidence type="ECO:0000313" key="2">
    <source>
        <dbReference type="EMBL" id="GAT45955.1"/>
    </source>
</evidence>
<sequence>LEVLRAWEDVVNDFGEQNNIKPKELASRAVRGLKSRTIANWARNEAEAIKNMTLSTFVHAVRDTHMSIGWDVEHERLLRALRMTETEAFARFVDRVHDLNDMLEGNPRHWSDQQVRIHVAANLSTKLQRACDLEKNRTELLAVAIDDYDAWHKKMLLIDSQRLVDERAFAEEVQAQMSTMLADRTNKRTYSDRADRTTDDRNVKKPRTTSTSSSSSSSAPFANTGLPSSHTPGQGTYRGKDRCDVLRDDERANIVELGGCTHCREVFCYHKTCNTWPTALDYVLVDNKRKAELLASLTPLQRTKHDTWVRENAEDIARRSAPPPPKAATSTAPAAAPKPVNKGKGKAVAAVAPVEMHRFEEVYDSEDSDDDVATRNPLLKIMNQPARYNVPLPRPPRTPPRDPPATA</sequence>
<feature type="compositionally biased region" description="Pro residues" evidence="1">
    <location>
        <begin position="392"/>
        <end position="407"/>
    </location>
</feature>
<feature type="compositionally biased region" description="Acidic residues" evidence="1">
    <location>
        <begin position="362"/>
        <end position="371"/>
    </location>
</feature>
<feature type="region of interest" description="Disordered" evidence="1">
    <location>
        <begin position="180"/>
        <end position="241"/>
    </location>
</feature>
<protein>
    <submittedName>
        <fullName evidence="2">Uncharacterized protein</fullName>
    </submittedName>
</protein>
<dbReference type="EMBL" id="DF842023">
    <property type="protein sequence ID" value="GAT45955.1"/>
    <property type="molecule type" value="Genomic_DNA"/>
</dbReference>
<feature type="region of interest" description="Disordered" evidence="1">
    <location>
        <begin position="314"/>
        <end position="343"/>
    </location>
</feature>
<accession>A0ABQ0L491</accession>
<feature type="compositionally biased region" description="Basic and acidic residues" evidence="1">
    <location>
        <begin position="184"/>
        <end position="203"/>
    </location>
</feature>
<feature type="compositionally biased region" description="Low complexity" evidence="1">
    <location>
        <begin position="327"/>
        <end position="343"/>
    </location>
</feature>
<feature type="compositionally biased region" description="Low complexity" evidence="1">
    <location>
        <begin position="208"/>
        <end position="218"/>
    </location>
</feature>
<evidence type="ECO:0000256" key="1">
    <source>
        <dbReference type="SAM" id="MobiDB-lite"/>
    </source>
</evidence>
<evidence type="ECO:0000313" key="3">
    <source>
        <dbReference type="Proteomes" id="UP000815677"/>
    </source>
</evidence>
<gene>
    <name evidence="2" type="ORF">MCHLO_03503</name>
</gene>
<feature type="non-terminal residue" evidence="2">
    <location>
        <position position="1"/>
    </location>
</feature>
<reference evidence="2" key="1">
    <citation type="submission" date="2014-09" db="EMBL/GenBank/DDBJ databases">
        <title>Genome sequence of the luminous mushroom Mycena chlorophos for searching fungal bioluminescence genes.</title>
        <authorList>
            <person name="Tanaka Y."/>
            <person name="Kasuga D."/>
            <person name="Oba Y."/>
            <person name="Hase S."/>
            <person name="Sato K."/>
            <person name="Oba Y."/>
            <person name="Sakakibara Y."/>
        </authorList>
    </citation>
    <scope>NUCLEOTIDE SEQUENCE</scope>
</reference>
<proteinExistence type="predicted"/>
<name>A0ABQ0L491_MYCCL</name>
<keyword evidence="3" id="KW-1185">Reference proteome</keyword>
<feature type="compositionally biased region" description="Polar residues" evidence="1">
    <location>
        <begin position="219"/>
        <end position="234"/>
    </location>
</feature>
<dbReference type="Proteomes" id="UP000815677">
    <property type="component" value="Unassembled WGS sequence"/>
</dbReference>